<dbReference type="InterPro" id="IPR000244">
    <property type="entry name" value="Ribosomal_bL9"/>
</dbReference>
<gene>
    <name evidence="9" type="ORF">H4R26_004784</name>
</gene>
<evidence type="ECO:0000259" key="7">
    <source>
        <dbReference type="Pfam" id="PF01281"/>
    </source>
</evidence>
<evidence type="ECO:0000313" key="10">
    <source>
        <dbReference type="Proteomes" id="UP001150907"/>
    </source>
</evidence>
<comment type="caution">
    <text evidence="9">The sequence shown here is derived from an EMBL/GenBank/DDBJ whole genome shotgun (WGS) entry which is preliminary data.</text>
</comment>
<dbReference type="GO" id="GO:0005840">
    <property type="term" value="C:ribosome"/>
    <property type="evidence" value="ECO:0007669"/>
    <property type="project" value="UniProtKB-KW"/>
</dbReference>
<keyword evidence="2" id="KW-0699">rRNA-binding</keyword>
<dbReference type="InterPro" id="IPR036935">
    <property type="entry name" value="Ribosomal_bL9_N_sf"/>
</dbReference>
<dbReference type="Gene3D" id="3.10.430.100">
    <property type="entry name" value="Ribosomal protein L9, C-terminal domain"/>
    <property type="match status" value="1"/>
</dbReference>
<dbReference type="InterPro" id="IPR009027">
    <property type="entry name" value="Ribosomal_bL9/RNase_H1_N"/>
</dbReference>
<dbReference type="PANTHER" id="PTHR21368">
    <property type="entry name" value="50S RIBOSOMAL PROTEIN L9"/>
    <property type="match status" value="1"/>
</dbReference>
<dbReference type="SUPFAM" id="SSF55658">
    <property type="entry name" value="L9 N-domain-like"/>
    <property type="match status" value="1"/>
</dbReference>
<dbReference type="Pfam" id="PF03948">
    <property type="entry name" value="Ribosomal_L9_C"/>
    <property type="match status" value="1"/>
</dbReference>
<dbReference type="Gene3D" id="3.40.5.10">
    <property type="entry name" value="Ribosomal protein L9, N-terminal domain"/>
    <property type="match status" value="1"/>
</dbReference>
<proteinExistence type="inferred from homology"/>
<feature type="domain" description="Large ribosomal subunit protein bL9 C-terminal" evidence="8">
    <location>
        <begin position="136"/>
        <end position="196"/>
    </location>
</feature>
<keyword evidence="4" id="KW-0689">Ribosomal protein</keyword>
<reference evidence="9" key="1">
    <citation type="submission" date="2022-07" db="EMBL/GenBank/DDBJ databases">
        <title>Phylogenomic reconstructions and comparative analyses of Kickxellomycotina fungi.</title>
        <authorList>
            <person name="Reynolds N.K."/>
            <person name="Stajich J.E."/>
            <person name="Barry K."/>
            <person name="Grigoriev I.V."/>
            <person name="Crous P."/>
            <person name="Smith M.E."/>
        </authorList>
    </citation>
    <scope>NUCLEOTIDE SEQUENCE</scope>
    <source>
        <strain evidence="9">IMI 214461</strain>
    </source>
</reference>
<evidence type="ECO:0000256" key="3">
    <source>
        <dbReference type="ARBA" id="ARBA00022884"/>
    </source>
</evidence>
<keyword evidence="5" id="KW-0687">Ribonucleoprotein</keyword>
<keyword evidence="3" id="KW-0694">RNA-binding</keyword>
<evidence type="ECO:0000256" key="2">
    <source>
        <dbReference type="ARBA" id="ARBA00022730"/>
    </source>
</evidence>
<dbReference type="AlphaFoldDB" id="A0A9W8BAF5"/>
<dbReference type="GO" id="GO:0006412">
    <property type="term" value="P:translation"/>
    <property type="evidence" value="ECO:0007669"/>
    <property type="project" value="InterPro"/>
</dbReference>
<evidence type="ECO:0000256" key="1">
    <source>
        <dbReference type="ARBA" id="ARBA00010605"/>
    </source>
</evidence>
<dbReference type="InterPro" id="IPR020069">
    <property type="entry name" value="Ribosomal_bL9_C"/>
</dbReference>
<protein>
    <recommendedName>
        <fullName evidence="6">50S ribosomal protein L9, chloroplastic</fullName>
    </recommendedName>
</protein>
<dbReference type="Pfam" id="PF01281">
    <property type="entry name" value="Ribosomal_L9_N"/>
    <property type="match status" value="1"/>
</dbReference>
<evidence type="ECO:0000256" key="4">
    <source>
        <dbReference type="ARBA" id="ARBA00022980"/>
    </source>
</evidence>
<dbReference type="InterPro" id="IPR020070">
    <property type="entry name" value="Ribosomal_bL9_N"/>
</dbReference>
<dbReference type="GO" id="GO:1990904">
    <property type="term" value="C:ribonucleoprotein complex"/>
    <property type="evidence" value="ECO:0007669"/>
    <property type="project" value="UniProtKB-KW"/>
</dbReference>
<dbReference type="InterPro" id="IPR036791">
    <property type="entry name" value="Ribosomal_bL9_C_sf"/>
</dbReference>
<dbReference type="Proteomes" id="UP001150907">
    <property type="component" value="Unassembled WGS sequence"/>
</dbReference>
<evidence type="ECO:0000256" key="5">
    <source>
        <dbReference type="ARBA" id="ARBA00023274"/>
    </source>
</evidence>
<keyword evidence="10" id="KW-1185">Reference proteome</keyword>
<dbReference type="OrthoDB" id="5555409at2759"/>
<dbReference type="SUPFAM" id="SSF55653">
    <property type="entry name" value="Ribosomal protein L9 C-domain"/>
    <property type="match status" value="1"/>
</dbReference>
<dbReference type="EMBL" id="JANBQF010000590">
    <property type="protein sequence ID" value="KAJ2000071.1"/>
    <property type="molecule type" value="Genomic_DNA"/>
</dbReference>
<feature type="domain" description="Ribosomal protein L9" evidence="7">
    <location>
        <begin position="31"/>
        <end position="68"/>
    </location>
</feature>
<sequence length="203" mass="22319">MSIIRLVHPLFQARPPVLVLQRGLKKKAKIPITLLKDVPRIGQAGAVVHVHKAHMRHELFPKRLADYVIERKGPLDRSRAAAETVPDQASAQASQQEKVRSLALRNQDIIDRVVKLEPIVFERSVVAAEPAAEEGPQAIYGSVTKADVLRELAEVHGILIDKESLTMDDKIKSVGEYRCVVKLIYAGQASFKAIVVPSSSGAE</sequence>
<comment type="similarity">
    <text evidence="1">Belongs to the bacterial ribosomal protein bL9 family.</text>
</comment>
<organism evidence="9 10">
    <name type="scientific">Coemansia thaxteri</name>
    <dbReference type="NCBI Taxonomy" id="2663907"/>
    <lineage>
        <taxon>Eukaryota</taxon>
        <taxon>Fungi</taxon>
        <taxon>Fungi incertae sedis</taxon>
        <taxon>Zoopagomycota</taxon>
        <taxon>Kickxellomycotina</taxon>
        <taxon>Kickxellomycetes</taxon>
        <taxon>Kickxellales</taxon>
        <taxon>Kickxellaceae</taxon>
        <taxon>Coemansia</taxon>
    </lineage>
</organism>
<dbReference type="GO" id="GO:0019843">
    <property type="term" value="F:rRNA binding"/>
    <property type="evidence" value="ECO:0007669"/>
    <property type="project" value="UniProtKB-KW"/>
</dbReference>
<evidence type="ECO:0000259" key="8">
    <source>
        <dbReference type="Pfam" id="PF03948"/>
    </source>
</evidence>
<evidence type="ECO:0000313" key="9">
    <source>
        <dbReference type="EMBL" id="KAJ2000071.1"/>
    </source>
</evidence>
<accession>A0A9W8BAF5</accession>
<evidence type="ECO:0000256" key="6">
    <source>
        <dbReference type="ARBA" id="ARBA00035427"/>
    </source>
</evidence>
<name>A0A9W8BAF5_9FUNG</name>
<dbReference type="GO" id="GO:0003735">
    <property type="term" value="F:structural constituent of ribosome"/>
    <property type="evidence" value="ECO:0007669"/>
    <property type="project" value="InterPro"/>
</dbReference>